<evidence type="ECO:0000313" key="1">
    <source>
        <dbReference type="EMBL" id="CAA2992797.1"/>
    </source>
</evidence>
<dbReference type="Gramene" id="OE9A121771T1">
    <property type="protein sequence ID" value="OE9A121771C1"/>
    <property type="gene ID" value="OE9A121771"/>
</dbReference>
<reference evidence="1 2" key="1">
    <citation type="submission" date="2019-12" db="EMBL/GenBank/DDBJ databases">
        <authorList>
            <person name="Alioto T."/>
            <person name="Alioto T."/>
            <person name="Gomez Garrido J."/>
        </authorList>
    </citation>
    <scope>NUCLEOTIDE SEQUENCE [LARGE SCALE GENOMIC DNA]</scope>
</reference>
<evidence type="ECO:0000313" key="2">
    <source>
        <dbReference type="Proteomes" id="UP000594638"/>
    </source>
</evidence>
<organism evidence="1 2">
    <name type="scientific">Olea europaea subsp. europaea</name>
    <dbReference type="NCBI Taxonomy" id="158383"/>
    <lineage>
        <taxon>Eukaryota</taxon>
        <taxon>Viridiplantae</taxon>
        <taxon>Streptophyta</taxon>
        <taxon>Embryophyta</taxon>
        <taxon>Tracheophyta</taxon>
        <taxon>Spermatophyta</taxon>
        <taxon>Magnoliopsida</taxon>
        <taxon>eudicotyledons</taxon>
        <taxon>Gunneridae</taxon>
        <taxon>Pentapetalae</taxon>
        <taxon>asterids</taxon>
        <taxon>lamiids</taxon>
        <taxon>Lamiales</taxon>
        <taxon>Oleaceae</taxon>
        <taxon>Oleeae</taxon>
        <taxon>Olea</taxon>
    </lineage>
</organism>
<accession>A0A8S0SJL6</accession>
<keyword evidence="2" id="KW-1185">Reference proteome</keyword>
<dbReference type="Proteomes" id="UP000594638">
    <property type="component" value="Unassembled WGS sequence"/>
</dbReference>
<sequence>MLDVARLSKSYSMLGWSVEVGLVMHACIISNNFFDALSLDLEKVFCRNNEEFNSVACSRAYSSQFEMKHTAIFLLNAQYFVCRLCSVIEYLHAFLELHRSCMF</sequence>
<dbReference type="AlphaFoldDB" id="A0A8S0SJL6"/>
<dbReference type="EMBL" id="CACTIH010005442">
    <property type="protein sequence ID" value="CAA2992797.1"/>
    <property type="molecule type" value="Genomic_DNA"/>
</dbReference>
<gene>
    <name evidence="1" type="ORF">OLEA9_A121771</name>
</gene>
<proteinExistence type="predicted"/>
<comment type="caution">
    <text evidence="1">The sequence shown here is derived from an EMBL/GenBank/DDBJ whole genome shotgun (WGS) entry which is preliminary data.</text>
</comment>
<name>A0A8S0SJL6_OLEEU</name>
<protein>
    <submittedName>
        <fullName evidence="1">Uncharacterized protein</fullName>
    </submittedName>
</protein>